<evidence type="ECO:0000256" key="6">
    <source>
        <dbReference type="ARBA" id="ARBA00038076"/>
    </source>
</evidence>
<feature type="domain" description="ABC3 transporter permease C-terminal" evidence="8">
    <location>
        <begin position="789"/>
        <end position="903"/>
    </location>
</feature>
<feature type="transmembrane region" description="Helical" evidence="7">
    <location>
        <begin position="269"/>
        <end position="294"/>
    </location>
</feature>
<accession>A0A895XSD7</accession>
<comment type="subcellular location">
    <subcellularLocation>
        <location evidence="1">Cell membrane</location>
        <topology evidence="1">Multi-pass membrane protein</topology>
    </subcellularLocation>
</comment>
<sequence>MLTRIRLSYRLAWRDIKHNLGRSILAAVLLALPIIGVSYGATVYSSLESSDTDRAHQHVGHEADAYVHLVSESPLEQKSFDSQYIHWETTSDETPSGITHPLDVLPAGASATPFSINVAYSNLSNIETTDGVATVPISGFDMNDPLIKGVFTYRDGKTPASGEAAISTAMASSFDLKVGDELSVMDDTDFVLHRVAAIVEHPRHINDTFAVIPGHTEHEATSWLVSLPSDLTRSHVEDLNAAGMTVYAPSMAHLPSEASMMDSSSSNEAISVLALLVGIIILQIVLLAGPAFAISAKRRMRDFAMLSANGATPGQIRNVVLSGGIALGALAAIGGIALGVGLAAVTMPLAEMIAGHRASSFSAWPTFHIVVALVAVGTGLLASLVAAHSAAKVDVVAALTGRRSLGKARKRWPIIGLILIGLAVAFIVLGALKQGPAVVLAVVALFQIGLVLCTSIIIAGISKLGSRLSLAPRIALRDAGRNRSATAPAVAAVMAVVAAGIAITMYALTFPGYTDFRASQTHHADFEYSIYSSAAEPELETEQTSQAQTDFVAGLDEYVAGPSIHPIHLINCLSEDDVHCDFDIKRPEANVCPYDGQRDLSQEDQLAALDHPLCVATLYTYFLDYTSLRYVEDKEGLSALSGLAGDELDSTWSAMEAGAVAVPDELDIDADGNVTFSVDRYQEHGDKADSIDEISVRAIALGDAIEYHQVLVPSAMIEELTSDGFQLRLHQQFAVFTDTEIDDSVRQALNSYVMNLGYSSFDDVADRATISVHPAYDAPLDEELIIMWAIAIITLIVALGATLVATGLVAAESRRDLRTLGAVGATPGLRRKLSLWQAGVISILGSILGVVAGVGIFAVIIAALNRNIRTAYPIETTHDFAMPWLFLVLALIVLPIMAMLITGTFTRSRLPSEERRAD</sequence>
<feature type="transmembrane region" description="Helical" evidence="7">
    <location>
        <begin position="785"/>
        <end position="811"/>
    </location>
</feature>
<feature type="transmembrane region" description="Helical" evidence="7">
    <location>
        <begin position="412"/>
        <end position="432"/>
    </location>
</feature>
<keyword evidence="10" id="KW-1185">Reference proteome</keyword>
<keyword evidence="2" id="KW-1003">Cell membrane</keyword>
<proteinExistence type="inferred from homology"/>
<evidence type="ECO:0000256" key="7">
    <source>
        <dbReference type="SAM" id="Phobius"/>
    </source>
</evidence>
<reference evidence="9" key="1">
    <citation type="submission" date="2021-02" db="EMBL/GenBank/DDBJ databases">
        <title>Natronoglycomyces albus gen. nov., sp. nov, a haloalkaliphilic actinobacterium from a soda solonchak soil.</title>
        <authorList>
            <person name="Sorokin D.Y."/>
            <person name="Khijniak T.V."/>
            <person name="Zakharycheva A.P."/>
            <person name="Boueva O.V."/>
            <person name="Ariskina E.V."/>
            <person name="Hahnke R.L."/>
            <person name="Bunk B."/>
            <person name="Sproer C."/>
            <person name="Schumann P."/>
            <person name="Evtushenko L.I."/>
            <person name="Kublanov I.V."/>
        </authorList>
    </citation>
    <scope>NUCLEOTIDE SEQUENCE</scope>
    <source>
        <strain evidence="9">DSM 106290</strain>
    </source>
</reference>
<keyword evidence="3 7" id="KW-0812">Transmembrane</keyword>
<dbReference type="InterPro" id="IPR003838">
    <property type="entry name" value="ABC3_permease_C"/>
</dbReference>
<dbReference type="RefSeq" id="WP_213172248.1">
    <property type="nucleotide sequence ID" value="NZ_CP070496.1"/>
</dbReference>
<evidence type="ECO:0000256" key="4">
    <source>
        <dbReference type="ARBA" id="ARBA00022989"/>
    </source>
</evidence>
<feature type="transmembrane region" description="Helical" evidence="7">
    <location>
        <begin position="438"/>
        <end position="464"/>
    </location>
</feature>
<feature type="transmembrane region" description="Helical" evidence="7">
    <location>
        <begin position="840"/>
        <end position="864"/>
    </location>
</feature>
<evidence type="ECO:0000256" key="3">
    <source>
        <dbReference type="ARBA" id="ARBA00022692"/>
    </source>
</evidence>
<evidence type="ECO:0000256" key="5">
    <source>
        <dbReference type="ARBA" id="ARBA00023136"/>
    </source>
</evidence>
<dbReference type="GO" id="GO:0022857">
    <property type="term" value="F:transmembrane transporter activity"/>
    <property type="evidence" value="ECO:0007669"/>
    <property type="project" value="TreeGrafter"/>
</dbReference>
<gene>
    <name evidence="9" type="ORF">JQS30_04845</name>
</gene>
<dbReference type="Pfam" id="PF02687">
    <property type="entry name" value="FtsX"/>
    <property type="match status" value="2"/>
</dbReference>
<evidence type="ECO:0000256" key="2">
    <source>
        <dbReference type="ARBA" id="ARBA00022475"/>
    </source>
</evidence>
<evidence type="ECO:0000313" key="9">
    <source>
        <dbReference type="EMBL" id="QSB06239.1"/>
    </source>
</evidence>
<keyword evidence="5 7" id="KW-0472">Membrane</keyword>
<dbReference type="InterPro" id="IPR050250">
    <property type="entry name" value="Macrolide_Exporter_MacB"/>
</dbReference>
<evidence type="ECO:0000256" key="1">
    <source>
        <dbReference type="ARBA" id="ARBA00004651"/>
    </source>
</evidence>
<evidence type="ECO:0000259" key="8">
    <source>
        <dbReference type="Pfam" id="PF02687"/>
    </source>
</evidence>
<dbReference type="PANTHER" id="PTHR30572">
    <property type="entry name" value="MEMBRANE COMPONENT OF TRANSPORTER-RELATED"/>
    <property type="match status" value="1"/>
</dbReference>
<dbReference type="GO" id="GO:0005886">
    <property type="term" value="C:plasma membrane"/>
    <property type="evidence" value="ECO:0007669"/>
    <property type="project" value="UniProtKB-SubCell"/>
</dbReference>
<name>A0A895XSD7_9ACTN</name>
<protein>
    <recommendedName>
        <fullName evidence="8">ABC3 transporter permease C-terminal domain-containing protein</fullName>
    </recommendedName>
</protein>
<dbReference type="EMBL" id="CP070496">
    <property type="protein sequence ID" value="QSB06239.1"/>
    <property type="molecule type" value="Genomic_DNA"/>
</dbReference>
<feature type="transmembrane region" description="Helical" evidence="7">
    <location>
        <begin position="325"/>
        <end position="347"/>
    </location>
</feature>
<feature type="transmembrane region" description="Helical" evidence="7">
    <location>
        <begin position="367"/>
        <end position="391"/>
    </location>
</feature>
<organism evidence="9 10">
    <name type="scientific">Natronoglycomyces albus</name>
    <dbReference type="NCBI Taxonomy" id="2811108"/>
    <lineage>
        <taxon>Bacteria</taxon>
        <taxon>Bacillati</taxon>
        <taxon>Actinomycetota</taxon>
        <taxon>Actinomycetes</taxon>
        <taxon>Glycomycetales</taxon>
        <taxon>Glycomycetaceae</taxon>
        <taxon>Natronoglycomyces</taxon>
    </lineage>
</organism>
<dbReference type="Proteomes" id="UP000662939">
    <property type="component" value="Chromosome"/>
</dbReference>
<comment type="similarity">
    <text evidence="6">Belongs to the ABC-4 integral membrane protein family.</text>
</comment>
<dbReference type="PANTHER" id="PTHR30572:SF4">
    <property type="entry name" value="ABC TRANSPORTER PERMEASE YTRF"/>
    <property type="match status" value="1"/>
</dbReference>
<evidence type="ECO:0000313" key="10">
    <source>
        <dbReference type="Proteomes" id="UP000662939"/>
    </source>
</evidence>
<keyword evidence="4 7" id="KW-1133">Transmembrane helix</keyword>
<feature type="transmembrane region" description="Helical" evidence="7">
    <location>
        <begin position="485"/>
        <end position="508"/>
    </location>
</feature>
<feature type="domain" description="ABC3 transporter permease C-terminal" evidence="8">
    <location>
        <begin position="276"/>
        <end position="389"/>
    </location>
</feature>
<feature type="transmembrane region" description="Helical" evidence="7">
    <location>
        <begin position="884"/>
        <end position="906"/>
    </location>
</feature>
<dbReference type="AlphaFoldDB" id="A0A895XSD7"/>
<dbReference type="KEGG" id="nav:JQS30_04845"/>